<organism evidence="10 11">
    <name type="scientific">Bacillus pseudomycoides</name>
    <dbReference type="NCBI Taxonomy" id="64104"/>
    <lineage>
        <taxon>Bacteria</taxon>
        <taxon>Bacillati</taxon>
        <taxon>Bacillota</taxon>
        <taxon>Bacilli</taxon>
        <taxon>Bacillales</taxon>
        <taxon>Bacillaceae</taxon>
        <taxon>Bacillus</taxon>
        <taxon>Bacillus cereus group</taxon>
    </lineage>
</organism>
<comment type="similarity">
    <text evidence="2">Belongs to the cation diffusion facilitator (CDF) transporter (TC 2.A.4) family.</text>
</comment>
<comment type="caution">
    <text evidence="10">The sequence shown here is derived from an EMBL/GenBank/DDBJ whole genome shotgun (WGS) entry which is preliminary data.</text>
</comment>
<dbReference type="InterPro" id="IPR050291">
    <property type="entry name" value="CDF_Transporter"/>
</dbReference>
<dbReference type="NCBIfam" id="TIGR01297">
    <property type="entry name" value="CDF"/>
    <property type="match status" value="1"/>
</dbReference>
<comment type="subcellular location">
    <subcellularLocation>
        <location evidence="1">Cell membrane</location>
        <topology evidence="1">Multi-pass membrane protein</topology>
    </subcellularLocation>
</comment>
<dbReference type="Pfam" id="PF16916">
    <property type="entry name" value="ZT_dimer"/>
    <property type="match status" value="1"/>
</dbReference>
<sequence>MIVMNSLSNKEADKGAIVSIIAYIFLSSLKIVISYIALSSALRADGLNNLTDIGASLAVLIGLKISRKPRDPDHPYGHSRAEQIASLVASFIMATVGLEVIVSAIQSFFNPQKTAPNVLAAWVALFCAVVMYVVYKYNNKIAQRTKSKALEAAAKDNLSDALVSIGTVVGIVASQFHLSILDPIAALIVGLIICKTAWDIFTEASHMLTDGIDPDKMEEYSQAVRLVSGVEHIVDIRARMYGNQTYVDITIEVDAHMDVSKSHHITDTIEEMLERKFGILHTHIHVEPMQKEPMMT</sequence>
<evidence type="ECO:0000313" key="11">
    <source>
        <dbReference type="Proteomes" id="UP000195321"/>
    </source>
</evidence>
<dbReference type="InterPro" id="IPR058533">
    <property type="entry name" value="Cation_efflux_TM"/>
</dbReference>
<keyword evidence="5" id="KW-0812">Transmembrane</keyword>
<dbReference type="FunFam" id="3.30.70.1350:FF:000006">
    <property type="entry name" value="Cation transporter"/>
    <property type="match status" value="1"/>
</dbReference>
<dbReference type="SUPFAM" id="SSF160240">
    <property type="entry name" value="Cation efflux protein cytoplasmic domain-like"/>
    <property type="match status" value="1"/>
</dbReference>
<feature type="domain" description="Cation efflux protein transmembrane" evidence="8">
    <location>
        <begin position="17"/>
        <end position="208"/>
    </location>
</feature>
<dbReference type="InterPro" id="IPR027469">
    <property type="entry name" value="Cation_efflux_TMD_sf"/>
</dbReference>
<evidence type="ECO:0000259" key="9">
    <source>
        <dbReference type="Pfam" id="PF16916"/>
    </source>
</evidence>
<keyword evidence="4" id="KW-1003">Cell membrane</keyword>
<dbReference type="GO" id="GO:0005886">
    <property type="term" value="C:plasma membrane"/>
    <property type="evidence" value="ECO:0007669"/>
    <property type="project" value="UniProtKB-SubCell"/>
</dbReference>
<evidence type="ECO:0000256" key="3">
    <source>
        <dbReference type="ARBA" id="ARBA00022448"/>
    </source>
</evidence>
<dbReference type="Proteomes" id="UP000195321">
    <property type="component" value="Unassembled WGS sequence"/>
</dbReference>
<dbReference type="Pfam" id="PF01545">
    <property type="entry name" value="Cation_efflux"/>
    <property type="match status" value="1"/>
</dbReference>
<dbReference type="PANTHER" id="PTHR43840">
    <property type="entry name" value="MITOCHONDRIAL METAL TRANSPORTER 1-RELATED"/>
    <property type="match status" value="1"/>
</dbReference>
<feature type="domain" description="Cation efflux protein cytoplasmic" evidence="9">
    <location>
        <begin position="213"/>
        <end position="288"/>
    </location>
</feature>
<evidence type="ECO:0000256" key="4">
    <source>
        <dbReference type="ARBA" id="ARBA00022475"/>
    </source>
</evidence>
<dbReference type="Gene3D" id="3.30.70.1350">
    <property type="entry name" value="Cation efflux protein, cytoplasmic domain"/>
    <property type="match status" value="1"/>
</dbReference>
<gene>
    <name evidence="10" type="ORF">BW425_17870</name>
</gene>
<reference evidence="10 11" key="1">
    <citation type="submission" date="2017-02" db="EMBL/GenBank/DDBJ databases">
        <title>Bacillus pseudomycoides isolate FSL K6-0042.</title>
        <authorList>
            <person name="Kovac J."/>
        </authorList>
    </citation>
    <scope>NUCLEOTIDE SEQUENCE [LARGE SCALE GENOMIC DNA]</scope>
    <source>
        <strain evidence="10 11">FSL K6-0042</strain>
    </source>
</reference>
<keyword evidence="3" id="KW-0813">Transport</keyword>
<evidence type="ECO:0000256" key="6">
    <source>
        <dbReference type="ARBA" id="ARBA00022989"/>
    </source>
</evidence>
<keyword evidence="6" id="KW-1133">Transmembrane helix</keyword>
<dbReference type="GO" id="GO:0008324">
    <property type="term" value="F:monoatomic cation transmembrane transporter activity"/>
    <property type="evidence" value="ECO:0007669"/>
    <property type="project" value="InterPro"/>
</dbReference>
<evidence type="ECO:0000256" key="7">
    <source>
        <dbReference type="ARBA" id="ARBA00023136"/>
    </source>
</evidence>
<protein>
    <submittedName>
        <fullName evidence="10">Transporter</fullName>
    </submittedName>
</protein>
<evidence type="ECO:0000259" key="8">
    <source>
        <dbReference type="Pfam" id="PF01545"/>
    </source>
</evidence>
<dbReference type="FunFam" id="1.20.1510.10:FF:000006">
    <property type="entry name" value="Divalent cation efflux transporter"/>
    <property type="match status" value="1"/>
</dbReference>
<dbReference type="InterPro" id="IPR036837">
    <property type="entry name" value="Cation_efflux_CTD_sf"/>
</dbReference>
<evidence type="ECO:0000256" key="2">
    <source>
        <dbReference type="ARBA" id="ARBA00008114"/>
    </source>
</evidence>
<evidence type="ECO:0000313" key="10">
    <source>
        <dbReference type="EMBL" id="OUM47461.1"/>
    </source>
</evidence>
<accession>A0A1Y3MF01</accession>
<evidence type="ECO:0000256" key="5">
    <source>
        <dbReference type="ARBA" id="ARBA00022692"/>
    </source>
</evidence>
<keyword evidence="7" id="KW-0472">Membrane</keyword>
<dbReference type="PANTHER" id="PTHR43840:SF50">
    <property type="entry name" value="MANGANESE EFFLUX SYSTEM PROTEIN MNES"/>
    <property type="match status" value="1"/>
</dbReference>
<dbReference type="InterPro" id="IPR002524">
    <property type="entry name" value="Cation_efflux"/>
</dbReference>
<dbReference type="Gene3D" id="1.20.1510.10">
    <property type="entry name" value="Cation efflux protein transmembrane domain"/>
    <property type="match status" value="1"/>
</dbReference>
<dbReference type="SUPFAM" id="SSF161111">
    <property type="entry name" value="Cation efflux protein transmembrane domain-like"/>
    <property type="match status" value="1"/>
</dbReference>
<name>A0A1Y3MF01_9BACI</name>
<evidence type="ECO:0000256" key="1">
    <source>
        <dbReference type="ARBA" id="ARBA00004651"/>
    </source>
</evidence>
<dbReference type="InterPro" id="IPR027470">
    <property type="entry name" value="Cation_efflux_CTD"/>
</dbReference>
<dbReference type="AlphaFoldDB" id="A0A1Y3MF01"/>
<dbReference type="EMBL" id="MWPX01000022">
    <property type="protein sequence ID" value="OUM47461.1"/>
    <property type="molecule type" value="Genomic_DNA"/>
</dbReference>
<proteinExistence type="inferred from homology"/>